<proteinExistence type="predicted"/>
<dbReference type="EMBL" id="ML986719">
    <property type="protein sequence ID" value="KAF2259113.1"/>
    <property type="molecule type" value="Genomic_DNA"/>
</dbReference>
<evidence type="ECO:0000256" key="1">
    <source>
        <dbReference type="SAM" id="SignalP"/>
    </source>
</evidence>
<comment type="caution">
    <text evidence="2">The sequence shown here is derived from an EMBL/GenBank/DDBJ whole genome shotgun (WGS) entry which is preliminary data.</text>
</comment>
<feature type="signal peptide" evidence="1">
    <location>
        <begin position="1"/>
        <end position="20"/>
    </location>
</feature>
<gene>
    <name evidence="2" type="ORF">CC78DRAFT_586272</name>
</gene>
<keyword evidence="3" id="KW-1185">Reference proteome</keyword>
<dbReference type="AlphaFoldDB" id="A0A9P4K1Q4"/>
<evidence type="ECO:0000313" key="2">
    <source>
        <dbReference type="EMBL" id="KAF2259113.1"/>
    </source>
</evidence>
<dbReference type="OrthoDB" id="10451517at2759"/>
<reference evidence="3" key="1">
    <citation type="journal article" date="2020" name="Stud. Mycol.">
        <title>101 Dothideomycetes genomes: A test case for predicting lifestyles and emergence of pathogens.</title>
        <authorList>
            <person name="Haridas S."/>
            <person name="Albert R."/>
            <person name="Binder M."/>
            <person name="Bloem J."/>
            <person name="LaButti K."/>
            <person name="Salamov A."/>
            <person name="Andreopoulos B."/>
            <person name="Baker S."/>
            <person name="Barry K."/>
            <person name="Bills G."/>
            <person name="Bluhm B."/>
            <person name="Cannon C."/>
            <person name="Castanera R."/>
            <person name="Culley D."/>
            <person name="Daum C."/>
            <person name="Ezra D."/>
            <person name="Gonzalez J."/>
            <person name="Henrissat B."/>
            <person name="Kuo A."/>
            <person name="Liang C."/>
            <person name="Lipzen A."/>
            <person name="Lutzoni F."/>
            <person name="Magnuson J."/>
            <person name="Mondo S."/>
            <person name="Nolan M."/>
            <person name="Ohm R."/>
            <person name="Pangilinan J."/>
            <person name="Park H.-J."/>
            <person name="Ramirez L."/>
            <person name="Alfaro M."/>
            <person name="Sun H."/>
            <person name="Tritt A."/>
            <person name="Yoshinaga Y."/>
            <person name="Zwiers L.-H."/>
            <person name="Turgeon B."/>
            <person name="Goodwin S."/>
            <person name="Spatafora J."/>
            <person name="Crous P."/>
            <person name="Grigoriev I."/>
        </authorList>
    </citation>
    <scope>NUCLEOTIDE SEQUENCE [LARGE SCALE GENOMIC DNA]</scope>
    <source>
        <strain evidence="3">CBS 304.66</strain>
    </source>
</reference>
<feature type="chain" id="PRO_5040188171" evidence="1">
    <location>
        <begin position="21"/>
        <end position="175"/>
    </location>
</feature>
<evidence type="ECO:0000313" key="3">
    <source>
        <dbReference type="Proteomes" id="UP000800093"/>
    </source>
</evidence>
<sequence>MPMQFFTITLILAIFRLVSANNVTRTNETPAPGLAPLFHLPPWANGSSPPTEVTVQINFGDLSGSAIITLINSSVSTSRRVGNPFTFFSNTTMYPGPYMTTNLTSCATHPVYNATRVSAGFAKPTGNINATAGSSGRPFATPTPTDFSLFSSGAISKKGNRNAFLSAIITLSYFL</sequence>
<accession>A0A9P4K1Q4</accession>
<name>A0A9P4K1Q4_9PLEO</name>
<keyword evidence="1" id="KW-0732">Signal</keyword>
<dbReference type="Proteomes" id="UP000800093">
    <property type="component" value="Unassembled WGS sequence"/>
</dbReference>
<organism evidence="2 3">
    <name type="scientific">Lojkania enalia</name>
    <dbReference type="NCBI Taxonomy" id="147567"/>
    <lineage>
        <taxon>Eukaryota</taxon>
        <taxon>Fungi</taxon>
        <taxon>Dikarya</taxon>
        <taxon>Ascomycota</taxon>
        <taxon>Pezizomycotina</taxon>
        <taxon>Dothideomycetes</taxon>
        <taxon>Pleosporomycetidae</taxon>
        <taxon>Pleosporales</taxon>
        <taxon>Pleosporales incertae sedis</taxon>
        <taxon>Lojkania</taxon>
    </lineage>
</organism>
<protein>
    <submittedName>
        <fullName evidence="2">Uncharacterized protein</fullName>
    </submittedName>
</protein>